<dbReference type="GO" id="GO:0005509">
    <property type="term" value="F:calcium ion binding"/>
    <property type="evidence" value="ECO:0007669"/>
    <property type="project" value="InterPro"/>
</dbReference>
<evidence type="ECO:0000256" key="4">
    <source>
        <dbReference type="ARBA" id="ARBA00023216"/>
    </source>
</evidence>
<feature type="binding site" evidence="6">
    <location>
        <position position="27"/>
    </location>
    <ligand>
        <name>Ca(2+)</name>
        <dbReference type="ChEBI" id="CHEBI:29108"/>
        <label>1</label>
    </ligand>
</feature>
<evidence type="ECO:0000256" key="7">
    <source>
        <dbReference type="RuleBase" id="RU003540"/>
    </source>
</evidence>
<evidence type="ECO:0000313" key="8">
    <source>
        <dbReference type="EMBL" id="KAI5410773.1"/>
    </source>
</evidence>
<dbReference type="FunFam" id="1.10.220.10:FF:000009">
    <property type="entry name" value="Annexin"/>
    <property type="match status" value="1"/>
</dbReference>
<keyword evidence="9" id="KW-1185">Reference proteome</keyword>
<evidence type="ECO:0000256" key="6">
    <source>
        <dbReference type="PIRSR" id="PIRSR609118-1"/>
    </source>
</evidence>
<keyword evidence="5 7" id="KW-0111">Calcium/phospholipid-binding</keyword>
<keyword evidence="3 6" id="KW-0106">Calcium</keyword>
<comment type="domain">
    <text evidence="7">A pair of annexin repeats may form one binding site for calcium and phospholipid.</text>
</comment>
<feature type="binding site" evidence="6">
    <location>
        <position position="257"/>
    </location>
    <ligand>
        <name>Ca(2+)</name>
        <dbReference type="ChEBI" id="CHEBI:29108"/>
        <label>2</label>
    </ligand>
</feature>
<dbReference type="AlphaFoldDB" id="A0A9D4WX77"/>
<dbReference type="FunFam" id="1.10.220.10:FF:000006">
    <property type="entry name" value="Annexin"/>
    <property type="match status" value="1"/>
</dbReference>
<evidence type="ECO:0000256" key="3">
    <source>
        <dbReference type="ARBA" id="ARBA00022837"/>
    </source>
</evidence>
<dbReference type="InterPro" id="IPR018252">
    <property type="entry name" value="Annexin_repeat_CS"/>
</dbReference>
<dbReference type="GO" id="GO:0009651">
    <property type="term" value="P:response to salt stress"/>
    <property type="evidence" value="ECO:0007669"/>
    <property type="project" value="TreeGrafter"/>
</dbReference>
<dbReference type="Pfam" id="PF00191">
    <property type="entry name" value="Annexin"/>
    <property type="match status" value="4"/>
</dbReference>
<keyword evidence="2 7" id="KW-0677">Repeat</keyword>
<dbReference type="FunFam" id="1.10.220.10:FF:000001">
    <property type="entry name" value="Annexin"/>
    <property type="match status" value="1"/>
</dbReference>
<dbReference type="PRINTS" id="PR01814">
    <property type="entry name" value="ANNEXINPLANT"/>
</dbReference>
<feature type="binding site" evidence="6">
    <location>
        <position position="295"/>
    </location>
    <ligand>
        <name>Ca(2+)</name>
        <dbReference type="ChEBI" id="CHEBI:29108"/>
        <label>3</label>
    </ligand>
</feature>
<dbReference type="FunFam" id="1.10.220.10:FF:000008">
    <property type="entry name" value="Annexin"/>
    <property type="match status" value="1"/>
</dbReference>
<comment type="caution">
    <text evidence="8">The sequence shown here is derived from an EMBL/GenBank/DDBJ whole genome shotgun (WGS) entry which is preliminary data.</text>
</comment>
<evidence type="ECO:0000256" key="2">
    <source>
        <dbReference type="ARBA" id="ARBA00022737"/>
    </source>
</evidence>
<dbReference type="InterPro" id="IPR037104">
    <property type="entry name" value="Annexin_sf"/>
</dbReference>
<evidence type="ECO:0000256" key="5">
    <source>
        <dbReference type="ARBA" id="ARBA00023302"/>
    </source>
</evidence>
<proteinExistence type="inferred from homology"/>
<dbReference type="SMART" id="SM00335">
    <property type="entry name" value="ANX"/>
    <property type="match status" value="4"/>
</dbReference>
<dbReference type="PANTHER" id="PTHR10502">
    <property type="entry name" value="ANNEXIN"/>
    <property type="match status" value="1"/>
</dbReference>
<dbReference type="SUPFAM" id="SSF47874">
    <property type="entry name" value="Annexin"/>
    <property type="match status" value="1"/>
</dbReference>
<dbReference type="PROSITE" id="PS00223">
    <property type="entry name" value="ANNEXIN_1"/>
    <property type="match status" value="1"/>
</dbReference>
<dbReference type="PRINTS" id="PR00196">
    <property type="entry name" value="ANNEXIN"/>
</dbReference>
<name>A0A9D4WX77_PEA</name>
<sequence length="314" mass="35886">MASLMAPSKHSPVEDAEALQRAVKGWGADEKAIIAILGHRNGTQRTQIRQAYYDLYQEDLIKRLESELSGDFERAMYRWILEPAEREALLANIALKNANMNYHVIVEISCVSSPDELFIVRRAYHNRYKRSMEEVVATNTTGHLRQLLVGLVSSFRYGGSEVNASLAQSEADILHEAIKNKNHNHEEVIRILTTRSKTQLVATFNCYRHDHGIAITKKLLDEGSDDFHKALRIAISCINDHKKYYEKVLRNAMETVGTDEDALTRVIVTRAEKDLEDIKKVYYKRNSVHLEHAVAKKTSGDYKKFLLTLMAKEE</sequence>
<dbReference type="Gramene" id="PSAT_LOCUS20706_t1">
    <property type="protein sequence ID" value="CAL5201483.1"/>
    <property type="gene ID" value="PSAT_LOCUS20706"/>
</dbReference>
<dbReference type="InterPro" id="IPR018502">
    <property type="entry name" value="Annexin_repeat"/>
</dbReference>
<organism evidence="8 9">
    <name type="scientific">Pisum sativum</name>
    <name type="common">Garden pea</name>
    <name type="synonym">Lathyrus oleraceus</name>
    <dbReference type="NCBI Taxonomy" id="3888"/>
    <lineage>
        <taxon>Eukaryota</taxon>
        <taxon>Viridiplantae</taxon>
        <taxon>Streptophyta</taxon>
        <taxon>Embryophyta</taxon>
        <taxon>Tracheophyta</taxon>
        <taxon>Spermatophyta</taxon>
        <taxon>Magnoliopsida</taxon>
        <taxon>eudicotyledons</taxon>
        <taxon>Gunneridae</taxon>
        <taxon>Pentapetalae</taxon>
        <taxon>rosids</taxon>
        <taxon>fabids</taxon>
        <taxon>Fabales</taxon>
        <taxon>Fabaceae</taxon>
        <taxon>Papilionoideae</taxon>
        <taxon>50 kb inversion clade</taxon>
        <taxon>NPAAA clade</taxon>
        <taxon>Hologalegina</taxon>
        <taxon>IRL clade</taxon>
        <taxon>Fabeae</taxon>
        <taxon>Lathyrus</taxon>
    </lineage>
</organism>
<evidence type="ECO:0000256" key="1">
    <source>
        <dbReference type="ARBA" id="ARBA00022723"/>
    </source>
</evidence>
<feature type="binding site" evidence="6">
    <location>
        <position position="67"/>
    </location>
    <ligand>
        <name>Ca(2+)</name>
        <dbReference type="ChEBI" id="CHEBI:29108"/>
        <label>1</label>
    </ligand>
</feature>
<dbReference type="PANTHER" id="PTHR10502:SF203">
    <property type="entry name" value="ANNEXIN"/>
    <property type="match status" value="1"/>
</dbReference>
<dbReference type="GO" id="GO:0009409">
    <property type="term" value="P:response to cold"/>
    <property type="evidence" value="ECO:0007669"/>
    <property type="project" value="TreeGrafter"/>
</dbReference>
<protein>
    <recommendedName>
        <fullName evidence="7">Annexin</fullName>
    </recommendedName>
</protein>
<dbReference type="GO" id="GO:0001786">
    <property type="term" value="F:phosphatidylserine binding"/>
    <property type="evidence" value="ECO:0007669"/>
    <property type="project" value="TreeGrafter"/>
</dbReference>
<dbReference type="GO" id="GO:0009408">
    <property type="term" value="P:response to heat"/>
    <property type="evidence" value="ECO:0007669"/>
    <property type="project" value="TreeGrafter"/>
</dbReference>
<dbReference type="InterPro" id="IPR001464">
    <property type="entry name" value="Annexin"/>
</dbReference>
<accession>A0A9D4WX77</accession>
<feature type="binding site" evidence="6">
    <location>
        <position position="298"/>
    </location>
    <ligand>
        <name>Ca(2+)</name>
        <dbReference type="ChEBI" id="CHEBI:29108"/>
        <label>3</label>
    </ligand>
</feature>
<dbReference type="PROSITE" id="PS51897">
    <property type="entry name" value="ANNEXIN_2"/>
    <property type="match status" value="4"/>
</dbReference>
<dbReference type="EMBL" id="JAMSHJ010000005">
    <property type="protein sequence ID" value="KAI5410773.1"/>
    <property type="molecule type" value="Genomic_DNA"/>
</dbReference>
<reference evidence="8 9" key="1">
    <citation type="journal article" date="2022" name="Nat. Genet.">
        <title>Improved pea reference genome and pan-genome highlight genomic features and evolutionary characteristics.</title>
        <authorList>
            <person name="Yang T."/>
            <person name="Liu R."/>
            <person name="Luo Y."/>
            <person name="Hu S."/>
            <person name="Wang D."/>
            <person name="Wang C."/>
            <person name="Pandey M.K."/>
            <person name="Ge S."/>
            <person name="Xu Q."/>
            <person name="Li N."/>
            <person name="Li G."/>
            <person name="Huang Y."/>
            <person name="Saxena R.K."/>
            <person name="Ji Y."/>
            <person name="Li M."/>
            <person name="Yan X."/>
            <person name="He Y."/>
            <person name="Liu Y."/>
            <person name="Wang X."/>
            <person name="Xiang C."/>
            <person name="Varshney R.K."/>
            <person name="Ding H."/>
            <person name="Gao S."/>
            <person name="Zong X."/>
        </authorList>
    </citation>
    <scope>NUCLEOTIDE SEQUENCE [LARGE SCALE GENOMIC DNA]</scope>
    <source>
        <strain evidence="8 9">cv. Zhongwan 6</strain>
    </source>
</reference>
<dbReference type="GO" id="GO:0005737">
    <property type="term" value="C:cytoplasm"/>
    <property type="evidence" value="ECO:0007669"/>
    <property type="project" value="TreeGrafter"/>
</dbReference>
<feature type="binding site" evidence="6">
    <location>
        <position position="25"/>
    </location>
    <ligand>
        <name>Ca(2+)</name>
        <dbReference type="ChEBI" id="CHEBI:29108"/>
        <label>1</label>
    </ligand>
</feature>
<dbReference type="GO" id="GO:0009414">
    <property type="term" value="P:response to water deprivation"/>
    <property type="evidence" value="ECO:0007669"/>
    <property type="project" value="TreeGrafter"/>
</dbReference>
<dbReference type="Proteomes" id="UP001058974">
    <property type="component" value="Chromosome 5"/>
</dbReference>
<evidence type="ECO:0000313" key="9">
    <source>
        <dbReference type="Proteomes" id="UP001058974"/>
    </source>
</evidence>
<gene>
    <name evidence="8" type="ORF">KIW84_056063</name>
</gene>
<dbReference type="GO" id="GO:0005886">
    <property type="term" value="C:plasma membrane"/>
    <property type="evidence" value="ECO:0007669"/>
    <property type="project" value="TreeGrafter"/>
</dbReference>
<dbReference type="InterPro" id="IPR009118">
    <property type="entry name" value="AnnexinD_plant"/>
</dbReference>
<dbReference type="OrthoDB" id="37886at2759"/>
<dbReference type="GO" id="GO:0005544">
    <property type="term" value="F:calcium-dependent phospholipid binding"/>
    <property type="evidence" value="ECO:0007669"/>
    <property type="project" value="UniProtKB-KW"/>
</dbReference>
<dbReference type="Gramene" id="Psat05G0606300-T1">
    <property type="protein sequence ID" value="KAI5410773.1"/>
    <property type="gene ID" value="KIW84_056063"/>
</dbReference>
<keyword evidence="4 7" id="KW-0041">Annexin</keyword>
<dbReference type="Gene3D" id="1.10.220.10">
    <property type="entry name" value="Annexin"/>
    <property type="match status" value="4"/>
</dbReference>
<comment type="similarity">
    <text evidence="7">Belongs to the annexin family.</text>
</comment>
<keyword evidence="1 6" id="KW-0479">Metal-binding</keyword>